<evidence type="ECO:0000313" key="2">
    <source>
        <dbReference type="EMBL" id="NNG23687.1"/>
    </source>
</evidence>
<name>A0A7Y2JZ53_9BURK</name>
<proteinExistence type="predicted"/>
<keyword evidence="3" id="KW-1185">Reference proteome</keyword>
<dbReference type="AlphaFoldDB" id="A0A7Y2JZ53"/>
<evidence type="ECO:0000256" key="1">
    <source>
        <dbReference type="SAM" id="SignalP"/>
    </source>
</evidence>
<accession>A0A7Y2JZ53</accession>
<dbReference type="Proteomes" id="UP000533905">
    <property type="component" value="Unassembled WGS sequence"/>
</dbReference>
<reference evidence="2 3" key="1">
    <citation type="submission" date="2020-04" db="EMBL/GenBank/DDBJ databases">
        <title>Massilia sp. nov., a cold adapted bacteria isolated from Arctic soil.</title>
        <authorList>
            <person name="Son J."/>
            <person name="Ka J.-O."/>
        </authorList>
    </citation>
    <scope>NUCLEOTIDE SEQUENCE [LARGE SCALE GENOMIC DNA]</scope>
    <source>
        <strain evidence="2 3">ML15P13</strain>
    </source>
</reference>
<gene>
    <name evidence="2" type="ORF">HGB41_11855</name>
</gene>
<sequence length="139" mass="14999">MRSLSLAVSAGLLVLASEAGAQASKYPVTSDSAMSSVQVTAPARRIFQEDLDTVRGQYALSNGWRLKVDPAASGISAQIDKQRPIHLVALSKDKFVSRDGNVEMVFNRGDQGDDMVMSYVSTDSRIAQLIVVRATLAQR</sequence>
<keyword evidence="1" id="KW-0732">Signal</keyword>
<dbReference type="RefSeq" id="WP_171084466.1">
    <property type="nucleotide sequence ID" value="NZ_JABAIV010000003.1"/>
</dbReference>
<feature type="signal peptide" evidence="1">
    <location>
        <begin position="1"/>
        <end position="21"/>
    </location>
</feature>
<comment type="caution">
    <text evidence="2">The sequence shown here is derived from an EMBL/GenBank/DDBJ whole genome shotgun (WGS) entry which is preliminary data.</text>
</comment>
<feature type="chain" id="PRO_5030511898" evidence="1">
    <location>
        <begin position="22"/>
        <end position="139"/>
    </location>
</feature>
<dbReference type="EMBL" id="JABAIV010000003">
    <property type="protein sequence ID" value="NNG23687.1"/>
    <property type="molecule type" value="Genomic_DNA"/>
</dbReference>
<organism evidence="2 3">
    <name type="scientific">Telluria aromaticivorans</name>
    <dbReference type="NCBI Taxonomy" id="2725995"/>
    <lineage>
        <taxon>Bacteria</taxon>
        <taxon>Pseudomonadati</taxon>
        <taxon>Pseudomonadota</taxon>
        <taxon>Betaproteobacteria</taxon>
        <taxon>Burkholderiales</taxon>
        <taxon>Oxalobacteraceae</taxon>
        <taxon>Telluria group</taxon>
        <taxon>Telluria</taxon>
    </lineage>
</organism>
<protein>
    <submittedName>
        <fullName evidence="2">Uncharacterized protein</fullName>
    </submittedName>
</protein>
<evidence type="ECO:0000313" key="3">
    <source>
        <dbReference type="Proteomes" id="UP000533905"/>
    </source>
</evidence>